<evidence type="ECO:0000256" key="1">
    <source>
        <dbReference type="ARBA" id="ARBA00022485"/>
    </source>
</evidence>
<dbReference type="InterPro" id="IPR051460">
    <property type="entry name" value="HdrC_iron-sulfur_subunit"/>
</dbReference>
<sequence length="327" mass="37109">MDRKVRIKDGDKCIHCHLCQKHCSFLTKYGADIGDTVKLRELAYHCFLCGKCSEVCPIGIDGRGTILDMRRTEVEENGGKCREKGYAMLLLEKKNYIFRNERHMTGKSVLFPGCNFPSFYPETTRKLIKILKNEVDMGVLFDCCGKPVSELGLKEQEGKIIRRLNERLRTADIQEIVILCPNCYYFLKDKLEIQVLSIYEKLSQLGIGQKVDGKGSLFLPCPDREDQQWVSWLEPFFQKKPDIIKGTQCCGLGGCAGGKEPELAKGMACHVTEEGYETVYTYCASCAGNLTRNGGQGVSHLLTEILDYHEQPDVAKSMINRMKTRFW</sequence>
<evidence type="ECO:0000313" key="7">
    <source>
        <dbReference type="Proteomes" id="UP000284543"/>
    </source>
</evidence>
<keyword evidence="3" id="KW-0560">Oxidoreductase</keyword>
<dbReference type="InterPro" id="IPR004017">
    <property type="entry name" value="Cys_rich_dom"/>
</dbReference>
<dbReference type="SUPFAM" id="SSF46548">
    <property type="entry name" value="alpha-helical ferredoxin"/>
    <property type="match status" value="1"/>
</dbReference>
<dbReference type="Proteomes" id="UP000284543">
    <property type="component" value="Unassembled WGS sequence"/>
</dbReference>
<dbReference type="PROSITE" id="PS00198">
    <property type="entry name" value="4FE4S_FER_1"/>
    <property type="match status" value="1"/>
</dbReference>
<evidence type="ECO:0000256" key="3">
    <source>
        <dbReference type="ARBA" id="ARBA00023002"/>
    </source>
</evidence>
<dbReference type="InterPro" id="IPR017900">
    <property type="entry name" value="4Fe4S_Fe_S_CS"/>
</dbReference>
<keyword evidence="4" id="KW-0408">Iron</keyword>
<dbReference type="GeneID" id="23116709"/>
<keyword evidence="2" id="KW-0479">Metal-binding</keyword>
<evidence type="ECO:0000313" key="6">
    <source>
        <dbReference type="EMBL" id="RGV79247.1"/>
    </source>
</evidence>
<protein>
    <submittedName>
        <fullName evidence="6">(Fe-S)-binding protein</fullName>
    </submittedName>
</protein>
<dbReference type="GO" id="GO:0051539">
    <property type="term" value="F:4 iron, 4 sulfur cluster binding"/>
    <property type="evidence" value="ECO:0007669"/>
    <property type="project" value="UniProtKB-KW"/>
</dbReference>
<dbReference type="EMBL" id="QRZM01000001">
    <property type="protein sequence ID" value="RGV79247.1"/>
    <property type="molecule type" value="Genomic_DNA"/>
</dbReference>
<dbReference type="PANTHER" id="PTHR43255">
    <property type="entry name" value="IRON-SULFUR-BINDING OXIDOREDUCTASE FADF-RELATED-RELATED"/>
    <property type="match status" value="1"/>
</dbReference>
<evidence type="ECO:0000256" key="2">
    <source>
        <dbReference type="ARBA" id="ARBA00022723"/>
    </source>
</evidence>
<comment type="caution">
    <text evidence="6">The sequence shown here is derived from an EMBL/GenBank/DDBJ whole genome shotgun (WGS) entry which is preliminary data.</text>
</comment>
<dbReference type="PROSITE" id="PS51379">
    <property type="entry name" value="4FE4S_FER_2"/>
    <property type="match status" value="1"/>
</dbReference>
<keyword evidence="5" id="KW-0411">Iron-sulfur</keyword>
<dbReference type="AlphaFoldDB" id="A0A412ZG49"/>
<evidence type="ECO:0000256" key="5">
    <source>
        <dbReference type="ARBA" id="ARBA00023014"/>
    </source>
</evidence>
<gene>
    <name evidence="6" type="ORF">DWW02_05910</name>
</gene>
<dbReference type="GO" id="GO:0005886">
    <property type="term" value="C:plasma membrane"/>
    <property type="evidence" value="ECO:0007669"/>
    <property type="project" value="TreeGrafter"/>
</dbReference>
<organism evidence="6 7">
    <name type="scientific">Enterocloster bolteae</name>
    <dbReference type="NCBI Taxonomy" id="208479"/>
    <lineage>
        <taxon>Bacteria</taxon>
        <taxon>Bacillati</taxon>
        <taxon>Bacillota</taxon>
        <taxon>Clostridia</taxon>
        <taxon>Lachnospirales</taxon>
        <taxon>Lachnospiraceae</taxon>
        <taxon>Enterocloster</taxon>
    </lineage>
</organism>
<reference evidence="6 7" key="1">
    <citation type="submission" date="2018-08" db="EMBL/GenBank/DDBJ databases">
        <title>A genome reference for cultivated species of the human gut microbiota.</title>
        <authorList>
            <person name="Zou Y."/>
            <person name="Xue W."/>
            <person name="Luo G."/>
        </authorList>
    </citation>
    <scope>NUCLEOTIDE SEQUENCE [LARGE SCALE GENOMIC DNA]</scope>
    <source>
        <strain evidence="6 7">AF14-18</strain>
    </source>
</reference>
<accession>A0A412ZG49</accession>
<dbReference type="GO" id="GO:0046872">
    <property type="term" value="F:metal ion binding"/>
    <property type="evidence" value="ECO:0007669"/>
    <property type="project" value="UniProtKB-KW"/>
</dbReference>
<proteinExistence type="predicted"/>
<dbReference type="Pfam" id="PF02754">
    <property type="entry name" value="CCG"/>
    <property type="match status" value="2"/>
</dbReference>
<dbReference type="GO" id="GO:0016491">
    <property type="term" value="F:oxidoreductase activity"/>
    <property type="evidence" value="ECO:0007669"/>
    <property type="project" value="UniProtKB-KW"/>
</dbReference>
<name>A0A412ZG49_9FIRM</name>
<dbReference type="RefSeq" id="WP_002565258.1">
    <property type="nucleotide sequence ID" value="NZ_BAABZS010000001.1"/>
</dbReference>
<dbReference type="InterPro" id="IPR017896">
    <property type="entry name" value="4Fe4S_Fe-S-bd"/>
</dbReference>
<dbReference type="Gene3D" id="3.30.70.20">
    <property type="match status" value="1"/>
</dbReference>
<dbReference type="PANTHER" id="PTHR43255:SF1">
    <property type="entry name" value="IRON-SULFUR-BINDING OXIDOREDUCTASE FADF-RELATED"/>
    <property type="match status" value="1"/>
</dbReference>
<evidence type="ECO:0000256" key="4">
    <source>
        <dbReference type="ARBA" id="ARBA00023004"/>
    </source>
</evidence>
<keyword evidence="1" id="KW-0004">4Fe-4S</keyword>